<feature type="transmembrane region" description="Helical" evidence="1">
    <location>
        <begin position="241"/>
        <end position="260"/>
    </location>
</feature>
<keyword evidence="3" id="KW-1185">Reference proteome</keyword>
<evidence type="ECO:0008006" key="4">
    <source>
        <dbReference type="Google" id="ProtNLM"/>
    </source>
</evidence>
<evidence type="ECO:0000313" key="3">
    <source>
        <dbReference type="Proteomes" id="UP000242664"/>
    </source>
</evidence>
<name>A0ABM9WUA9_VIBAE</name>
<protein>
    <recommendedName>
        <fullName evidence="4">EpsG family protein</fullName>
    </recommendedName>
</protein>
<feature type="transmembrane region" description="Helical" evidence="1">
    <location>
        <begin position="9"/>
        <end position="28"/>
    </location>
</feature>
<sequence>MLLVGKKNSYFFVVFSFIFLFAILPLSFLVGGRDISIGTDTENYYNLYYWFVESKYMALEPGIYIFAYISNFLNGGAFLFFSSIFIFYYFCISFSYYNFFYSKLALQEFLVFYIFIWGALLASSWFQVATINVLRHGLALTILYSSASMLMNKKYIFGGCLYVVSILFHYSLIMVLPFVFLFLLKERMFYFSYFLLAVFYPLGLNEILISFLSSITGIPLYSLVSSYAEDNSLYVGFNLYFYLYTIFWTLSGLFIIRFFCRPEMKSLLKDMLRIYSVLSMIYFMFGFAAFSNRYAFFSWLFIPFLQTALMSSVNVISNIKAYIALLFLIIGFINYYFLF</sequence>
<feature type="transmembrane region" description="Helical" evidence="1">
    <location>
        <begin position="321"/>
        <end position="338"/>
    </location>
</feature>
<feature type="transmembrane region" description="Helical" evidence="1">
    <location>
        <begin position="272"/>
        <end position="290"/>
    </location>
</feature>
<evidence type="ECO:0000313" key="2">
    <source>
        <dbReference type="EMBL" id="EDN56851.1"/>
    </source>
</evidence>
<dbReference type="RefSeq" id="WP_006742485.1">
    <property type="nucleotide sequence ID" value="NC_013456.1"/>
</dbReference>
<dbReference type="InterPro" id="IPR049458">
    <property type="entry name" value="EpsG-like"/>
</dbReference>
<dbReference type="Pfam" id="PF14897">
    <property type="entry name" value="EpsG"/>
    <property type="match status" value="1"/>
</dbReference>
<feature type="transmembrane region" description="Helical" evidence="1">
    <location>
        <begin position="76"/>
        <end position="97"/>
    </location>
</feature>
<keyword evidence="1" id="KW-0812">Transmembrane</keyword>
<accession>A0ABM9WUA9</accession>
<keyword evidence="1" id="KW-1133">Transmembrane helix</keyword>
<feature type="transmembrane region" description="Helical" evidence="1">
    <location>
        <begin position="48"/>
        <end position="69"/>
    </location>
</feature>
<feature type="transmembrane region" description="Helical" evidence="1">
    <location>
        <begin position="156"/>
        <end position="184"/>
    </location>
</feature>
<keyword evidence="1" id="KW-0472">Membrane</keyword>
<dbReference type="Proteomes" id="UP000242664">
    <property type="component" value="Unassembled WGS sequence"/>
</dbReference>
<dbReference type="EMBL" id="DS267825">
    <property type="protein sequence ID" value="EDN56851.1"/>
    <property type="molecule type" value="Genomic_DNA"/>
</dbReference>
<feature type="transmembrane region" description="Helical" evidence="1">
    <location>
        <begin position="191"/>
        <end position="221"/>
    </location>
</feature>
<organism evidence="2 3">
    <name type="scientific">Vibrio antiquarius (strain Ex25)</name>
    <dbReference type="NCBI Taxonomy" id="150340"/>
    <lineage>
        <taxon>Bacteria</taxon>
        <taxon>Pseudomonadati</taxon>
        <taxon>Pseudomonadota</taxon>
        <taxon>Gammaproteobacteria</taxon>
        <taxon>Vibrionales</taxon>
        <taxon>Vibrionaceae</taxon>
        <taxon>Vibrio</taxon>
        <taxon>Vibrio diabolicus subgroup</taxon>
    </lineage>
</organism>
<reference evidence="3" key="1">
    <citation type="submission" date="2006-10" db="EMBL/GenBank/DDBJ databases">
        <authorList>
            <person name="Heidelberg J."/>
            <person name="Sebastian Y."/>
        </authorList>
    </citation>
    <scope>NUCLEOTIDE SEQUENCE [LARGE SCALE GENOMIC DNA]</scope>
    <source>
        <strain evidence="3">EX25</strain>
    </source>
</reference>
<proteinExistence type="predicted"/>
<evidence type="ECO:0000256" key="1">
    <source>
        <dbReference type="SAM" id="Phobius"/>
    </source>
</evidence>
<dbReference type="GeneID" id="45025940"/>
<gene>
    <name evidence="2" type="ORF">VEx25_0178</name>
</gene>
<feature type="transmembrane region" description="Helical" evidence="1">
    <location>
        <begin position="109"/>
        <end position="126"/>
    </location>
</feature>